<dbReference type="Gene3D" id="3.30.70.1290">
    <property type="entry name" value="Transposase IS200-like"/>
    <property type="match status" value="1"/>
</dbReference>
<dbReference type="InterPro" id="IPR002686">
    <property type="entry name" value="Transposase_17"/>
</dbReference>
<evidence type="ECO:0000259" key="1">
    <source>
        <dbReference type="SMART" id="SM01321"/>
    </source>
</evidence>
<dbReference type="InterPro" id="IPR036515">
    <property type="entry name" value="Transposase_17_sf"/>
</dbReference>
<feature type="domain" description="Transposase IS200-like" evidence="1">
    <location>
        <begin position="1"/>
        <end position="146"/>
    </location>
</feature>
<dbReference type="GO" id="GO:0004803">
    <property type="term" value="F:transposase activity"/>
    <property type="evidence" value="ECO:0007669"/>
    <property type="project" value="InterPro"/>
</dbReference>
<dbReference type="EMBL" id="PEZL01000032">
    <property type="protein sequence ID" value="PIS13347.1"/>
    <property type="molecule type" value="Genomic_DNA"/>
</dbReference>
<reference evidence="3" key="1">
    <citation type="submission" date="2017-09" db="EMBL/GenBank/DDBJ databases">
        <title>Depth-based differentiation of microbial function through sediment-hosted aquifers and enrichment of novel symbionts in the deep terrestrial subsurface.</title>
        <authorList>
            <person name="Probst A.J."/>
            <person name="Ladd B."/>
            <person name="Jarett J.K."/>
            <person name="Geller-Mcgrath D.E."/>
            <person name="Sieber C.M.K."/>
            <person name="Emerson J.B."/>
            <person name="Anantharaman K."/>
            <person name="Thomas B.C."/>
            <person name="Malmstrom R."/>
            <person name="Stieglmeier M."/>
            <person name="Klingl A."/>
            <person name="Woyke T."/>
            <person name="Ryan C.M."/>
            <person name="Banfield J.F."/>
        </authorList>
    </citation>
    <scope>NUCLEOTIDE SEQUENCE [LARGE SCALE GENOMIC DNA]</scope>
</reference>
<dbReference type="Proteomes" id="UP000230353">
    <property type="component" value="Unassembled WGS sequence"/>
</dbReference>
<name>A0A2H0WL33_9BACT</name>
<protein>
    <recommendedName>
        <fullName evidence="1">Transposase IS200-like domain-containing protein</fullName>
    </recommendedName>
</protein>
<gene>
    <name evidence="2" type="ORF">COT67_02140</name>
</gene>
<dbReference type="SUPFAM" id="SSF143422">
    <property type="entry name" value="Transposase IS200-like"/>
    <property type="match status" value="1"/>
</dbReference>
<dbReference type="Pfam" id="PF01797">
    <property type="entry name" value="Y1_Tnp"/>
    <property type="match status" value="1"/>
</dbReference>
<dbReference type="GO" id="GO:0003677">
    <property type="term" value="F:DNA binding"/>
    <property type="evidence" value="ECO:0007669"/>
    <property type="project" value="InterPro"/>
</dbReference>
<evidence type="ECO:0000313" key="2">
    <source>
        <dbReference type="EMBL" id="PIS13347.1"/>
    </source>
</evidence>
<dbReference type="PANTHER" id="PTHR34322">
    <property type="entry name" value="TRANSPOSASE, Y1_TNP DOMAIN-CONTAINING"/>
    <property type="match status" value="1"/>
</dbReference>
<evidence type="ECO:0000313" key="3">
    <source>
        <dbReference type="Proteomes" id="UP000230353"/>
    </source>
</evidence>
<dbReference type="AlphaFoldDB" id="A0A2H0WL33"/>
<proteinExistence type="predicted"/>
<dbReference type="SMART" id="SM01321">
    <property type="entry name" value="Y1_Tnp"/>
    <property type="match status" value="1"/>
</dbReference>
<organism evidence="2 3">
    <name type="scientific">Candidatus Tagabacteria bacterium CG09_land_8_20_14_0_10_41_14</name>
    <dbReference type="NCBI Taxonomy" id="1975021"/>
    <lineage>
        <taxon>Bacteria</taxon>
        <taxon>Candidatus Tagaibacteriota</taxon>
    </lineage>
</organism>
<dbReference type="PANTHER" id="PTHR34322:SF2">
    <property type="entry name" value="TRANSPOSASE IS200-LIKE DOMAIN-CONTAINING PROTEIN"/>
    <property type="match status" value="1"/>
</dbReference>
<comment type="caution">
    <text evidence="2">The sequence shown here is derived from an EMBL/GenBank/DDBJ whole genome shotgun (WGS) entry which is preliminary data.</text>
</comment>
<sequence>MAEFYHTINRGVDKRKIFLDDQDRFRFIHDLFEFNDQDLVKTTFYAFSKIKKQVVKIEQKQEKKKPRKLLVNILAFCLMDNHYHLLLEPLIEGGVSKFMKKLNMGYSRYFNTRHERQGTLFEGRYKRVLVKNEAHFIHLPYYIHLNPLDFKFYGWRERKIKNHKEAMKFLEDYRWSSHLDYIGKKNFPSVTQREFLLDFFGGPKEYKRKIREWLQNIDLESIKDISLE</sequence>
<accession>A0A2H0WL33</accession>
<dbReference type="GO" id="GO:0006313">
    <property type="term" value="P:DNA transposition"/>
    <property type="evidence" value="ECO:0007669"/>
    <property type="project" value="InterPro"/>
</dbReference>